<organism evidence="1 2">
    <name type="scientific">Pseudohongiella spirulinae</name>
    <dbReference type="NCBI Taxonomy" id="1249552"/>
    <lineage>
        <taxon>Bacteria</taxon>
        <taxon>Pseudomonadati</taxon>
        <taxon>Pseudomonadota</taxon>
        <taxon>Gammaproteobacteria</taxon>
        <taxon>Pseudomonadales</taxon>
        <taxon>Pseudohongiellaceae</taxon>
        <taxon>Pseudohongiella</taxon>
    </lineage>
</organism>
<name>A0A0S2KAC9_9GAMM</name>
<dbReference type="STRING" id="1249552.PS2015_251"/>
<dbReference type="KEGG" id="pspi:PS2015_251"/>
<protein>
    <submittedName>
        <fullName evidence="1">Uncharacterized protein</fullName>
    </submittedName>
</protein>
<reference evidence="1 2" key="1">
    <citation type="submission" date="2015-11" db="EMBL/GenBank/DDBJ databases">
        <authorList>
            <person name="Zhang Y."/>
            <person name="Guo Z."/>
        </authorList>
    </citation>
    <scope>NUCLEOTIDE SEQUENCE [LARGE SCALE GENOMIC DNA]</scope>
    <source>
        <strain evidence="1 2">KCTC 32221</strain>
    </source>
</reference>
<sequence>MEEEFELEMSPLCHEITDSGKTVTVEIYRGGGSDWHLEVVDEFNNSTVWDDQFPTDIAALEEARSTIRDEGIESLIGTPS</sequence>
<dbReference type="PATRIC" id="fig|1249552.3.peg.255"/>
<dbReference type="EMBL" id="CP013189">
    <property type="protein sequence ID" value="ALO44943.1"/>
    <property type="molecule type" value="Genomic_DNA"/>
</dbReference>
<evidence type="ECO:0000313" key="1">
    <source>
        <dbReference type="EMBL" id="ALO44943.1"/>
    </source>
</evidence>
<dbReference type="AlphaFoldDB" id="A0A0S2KAC9"/>
<dbReference type="RefSeq" id="WP_058023080.1">
    <property type="nucleotide sequence ID" value="NZ_CP013189.1"/>
</dbReference>
<accession>A0A0S2KAC9</accession>
<evidence type="ECO:0000313" key="2">
    <source>
        <dbReference type="Proteomes" id="UP000065641"/>
    </source>
</evidence>
<keyword evidence="2" id="KW-1185">Reference proteome</keyword>
<dbReference type="Proteomes" id="UP000065641">
    <property type="component" value="Chromosome"/>
</dbReference>
<dbReference type="OrthoDB" id="5737581at2"/>
<proteinExistence type="predicted"/>
<gene>
    <name evidence="1" type="ORF">PS2015_251</name>
</gene>